<proteinExistence type="predicted"/>
<accession>A0ABV4IDM5</accession>
<name>A0ABV4IDM5_9BURK</name>
<dbReference type="RefSeq" id="WP_370892497.1">
    <property type="nucleotide sequence ID" value="NZ_JBGJLT010000010.1"/>
</dbReference>
<feature type="signal peptide" evidence="2">
    <location>
        <begin position="1"/>
        <end position="23"/>
    </location>
</feature>
<evidence type="ECO:0000313" key="3">
    <source>
        <dbReference type="EMBL" id="MEZ2739936.1"/>
    </source>
</evidence>
<keyword evidence="4" id="KW-1185">Reference proteome</keyword>
<evidence type="ECO:0000256" key="2">
    <source>
        <dbReference type="SAM" id="SignalP"/>
    </source>
</evidence>
<organism evidence="3 4">
    <name type="scientific">Comamonas jiangduensis</name>
    <dbReference type="NCBI Taxonomy" id="1194168"/>
    <lineage>
        <taxon>Bacteria</taxon>
        <taxon>Pseudomonadati</taxon>
        <taxon>Pseudomonadota</taxon>
        <taxon>Betaproteobacteria</taxon>
        <taxon>Burkholderiales</taxon>
        <taxon>Comamonadaceae</taxon>
        <taxon>Comamonas</taxon>
    </lineage>
</organism>
<sequence>MRTAHLACLWLLAFSSTTPWAMAQTPPTSTLAAAEAIAPQRALVHPPLPTSSAVIAAPQDWRAANAAVGEFPRGHADVLRWEAAQQAVAPAAQPDAAAAQHGHGGQP</sequence>
<evidence type="ECO:0000256" key="1">
    <source>
        <dbReference type="SAM" id="MobiDB-lite"/>
    </source>
</evidence>
<feature type="compositionally biased region" description="Low complexity" evidence="1">
    <location>
        <begin position="86"/>
        <end position="100"/>
    </location>
</feature>
<gene>
    <name evidence="3" type="ORF">ACBP88_10840</name>
</gene>
<comment type="caution">
    <text evidence="3">The sequence shown here is derived from an EMBL/GenBank/DDBJ whole genome shotgun (WGS) entry which is preliminary data.</text>
</comment>
<evidence type="ECO:0000313" key="4">
    <source>
        <dbReference type="Proteomes" id="UP001567350"/>
    </source>
</evidence>
<evidence type="ECO:0008006" key="5">
    <source>
        <dbReference type="Google" id="ProtNLM"/>
    </source>
</evidence>
<dbReference type="Proteomes" id="UP001567350">
    <property type="component" value="Unassembled WGS sequence"/>
</dbReference>
<feature type="chain" id="PRO_5046122409" description="DUF4148 domain-containing protein" evidence="2">
    <location>
        <begin position="24"/>
        <end position="107"/>
    </location>
</feature>
<dbReference type="EMBL" id="JBGJLR010000011">
    <property type="protein sequence ID" value="MEZ2739936.1"/>
    <property type="molecule type" value="Genomic_DNA"/>
</dbReference>
<reference evidence="3 4" key="1">
    <citation type="submission" date="2024-08" db="EMBL/GenBank/DDBJ databases">
        <authorList>
            <person name="Feng Z."/>
            <person name="Ronholm J."/>
        </authorList>
    </citation>
    <scope>NUCLEOTIDE SEQUENCE [LARGE SCALE GENOMIC DNA]</scope>
    <source>
        <strain evidence="3 4">4-AB0-8</strain>
    </source>
</reference>
<feature type="region of interest" description="Disordered" evidence="1">
    <location>
        <begin position="86"/>
        <end position="107"/>
    </location>
</feature>
<keyword evidence="2" id="KW-0732">Signal</keyword>
<protein>
    <recommendedName>
        <fullName evidence="5">DUF4148 domain-containing protein</fullName>
    </recommendedName>
</protein>